<dbReference type="STRING" id="1266660.A0A1G4J6C2"/>
<evidence type="ECO:0000256" key="4">
    <source>
        <dbReference type="ARBA" id="ARBA00022771"/>
    </source>
</evidence>
<dbReference type="InterPro" id="IPR013087">
    <property type="entry name" value="Znf_C2H2_type"/>
</dbReference>
<feature type="region of interest" description="Disordered" evidence="8">
    <location>
        <begin position="656"/>
        <end position="761"/>
    </location>
</feature>
<dbReference type="FunFam" id="3.30.160.60:FF:000180">
    <property type="entry name" value="Zinc finger protein 689"/>
    <property type="match status" value="1"/>
</dbReference>
<dbReference type="Pfam" id="PF00096">
    <property type="entry name" value="zf-C2H2"/>
    <property type="match status" value="4"/>
</dbReference>
<feature type="region of interest" description="Disordered" evidence="8">
    <location>
        <begin position="1"/>
        <end position="29"/>
    </location>
</feature>
<dbReference type="SUPFAM" id="SSF57667">
    <property type="entry name" value="beta-beta-alpha zinc fingers"/>
    <property type="match status" value="2"/>
</dbReference>
<evidence type="ECO:0000256" key="6">
    <source>
        <dbReference type="ARBA" id="ARBA00023242"/>
    </source>
</evidence>
<gene>
    <name evidence="10" type="ORF">LADA_0D07338G</name>
</gene>
<feature type="domain" description="C2H2-type" evidence="9">
    <location>
        <begin position="564"/>
        <end position="591"/>
    </location>
</feature>
<feature type="compositionally biased region" description="Polar residues" evidence="8">
    <location>
        <begin position="108"/>
        <end position="122"/>
    </location>
</feature>
<evidence type="ECO:0000256" key="2">
    <source>
        <dbReference type="ARBA" id="ARBA00022723"/>
    </source>
</evidence>
<feature type="compositionally biased region" description="Low complexity" evidence="8">
    <location>
        <begin position="66"/>
        <end position="92"/>
    </location>
</feature>
<dbReference type="GO" id="GO:0008270">
    <property type="term" value="F:zinc ion binding"/>
    <property type="evidence" value="ECO:0007669"/>
    <property type="project" value="UniProtKB-KW"/>
</dbReference>
<feature type="domain" description="C2H2-type" evidence="9">
    <location>
        <begin position="536"/>
        <end position="563"/>
    </location>
</feature>
<dbReference type="AlphaFoldDB" id="A0A1G4J6C2"/>
<evidence type="ECO:0000256" key="3">
    <source>
        <dbReference type="ARBA" id="ARBA00022737"/>
    </source>
</evidence>
<dbReference type="GO" id="GO:0060237">
    <property type="term" value="P:regulation of fungal-type cell wall organization"/>
    <property type="evidence" value="ECO:0007669"/>
    <property type="project" value="EnsemblFungi"/>
</dbReference>
<feature type="region of interest" description="Disordered" evidence="8">
    <location>
        <begin position="66"/>
        <end position="122"/>
    </location>
</feature>
<dbReference type="PANTHER" id="PTHR16515:SF57">
    <property type="entry name" value="ZINC FINGER PROTEIN 154-LIKE"/>
    <property type="match status" value="1"/>
</dbReference>
<proteinExistence type="predicted"/>
<dbReference type="GO" id="GO:0005634">
    <property type="term" value="C:nucleus"/>
    <property type="evidence" value="ECO:0007669"/>
    <property type="project" value="UniProtKB-SubCell"/>
</dbReference>
<dbReference type="PROSITE" id="PS00028">
    <property type="entry name" value="ZINC_FINGER_C2H2_1"/>
    <property type="match status" value="4"/>
</dbReference>
<keyword evidence="5" id="KW-0862">Zinc</keyword>
<dbReference type="InterPro" id="IPR036236">
    <property type="entry name" value="Znf_C2H2_sf"/>
</dbReference>
<feature type="region of interest" description="Disordered" evidence="8">
    <location>
        <begin position="201"/>
        <end position="293"/>
    </location>
</feature>
<evidence type="ECO:0000256" key="7">
    <source>
        <dbReference type="PROSITE-ProRule" id="PRU00042"/>
    </source>
</evidence>
<dbReference type="GO" id="GO:0001228">
    <property type="term" value="F:DNA-binding transcription activator activity, RNA polymerase II-specific"/>
    <property type="evidence" value="ECO:0007669"/>
    <property type="project" value="EnsemblFungi"/>
</dbReference>
<dbReference type="FunFam" id="3.30.160.60:FF:002157">
    <property type="entry name" value="Transcription factor"/>
    <property type="match status" value="1"/>
</dbReference>
<comment type="subcellular location">
    <subcellularLocation>
        <location evidence="1">Nucleus</location>
    </subcellularLocation>
</comment>
<organism evidence="10 11">
    <name type="scientific">Lachancea dasiensis</name>
    <dbReference type="NCBI Taxonomy" id="1072105"/>
    <lineage>
        <taxon>Eukaryota</taxon>
        <taxon>Fungi</taxon>
        <taxon>Dikarya</taxon>
        <taxon>Ascomycota</taxon>
        <taxon>Saccharomycotina</taxon>
        <taxon>Saccharomycetes</taxon>
        <taxon>Saccharomycetales</taxon>
        <taxon>Saccharomycetaceae</taxon>
        <taxon>Lachancea</taxon>
    </lineage>
</organism>
<feature type="compositionally biased region" description="Polar residues" evidence="8">
    <location>
        <begin position="729"/>
        <end position="741"/>
    </location>
</feature>
<feature type="region of interest" description="Disordered" evidence="8">
    <location>
        <begin position="139"/>
        <end position="172"/>
    </location>
</feature>
<feature type="compositionally biased region" description="Basic and acidic residues" evidence="8">
    <location>
        <begin position="395"/>
        <end position="423"/>
    </location>
</feature>
<dbReference type="FunFam" id="3.30.160.60:FF:001907">
    <property type="entry name" value="AZF1 (YOR113W)"/>
    <property type="match status" value="1"/>
</dbReference>
<feature type="compositionally biased region" description="Polar residues" evidence="8">
    <location>
        <begin position="249"/>
        <end position="285"/>
    </location>
</feature>
<dbReference type="GO" id="GO:0071322">
    <property type="term" value="P:cellular response to carbohydrate stimulus"/>
    <property type="evidence" value="ECO:0007669"/>
    <property type="project" value="EnsemblFungi"/>
</dbReference>
<evidence type="ECO:0000313" key="10">
    <source>
        <dbReference type="EMBL" id="SCU85409.1"/>
    </source>
</evidence>
<dbReference type="EMBL" id="LT598454">
    <property type="protein sequence ID" value="SCU85409.1"/>
    <property type="molecule type" value="Genomic_DNA"/>
</dbReference>
<dbReference type="GO" id="GO:0005829">
    <property type="term" value="C:cytosol"/>
    <property type="evidence" value="ECO:0007669"/>
    <property type="project" value="EnsemblFungi"/>
</dbReference>
<keyword evidence="11" id="KW-1185">Reference proteome</keyword>
<dbReference type="FunFam" id="3.30.160.60:FF:002490">
    <property type="entry name" value="Krueppel protein"/>
    <property type="match status" value="1"/>
</dbReference>
<dbReference type="InterPro" id="IPR050331">
    <property type="entry name" value="Zinc_finger"/>
</dbReference>
<feature type="domain" description="C2H2-type" evidence="9">
    <location>
        <begin position="592"/>
        <end position="620"/>
    </location>
</feature>
<dbReference type="GO" id="GO:0000978">
    <property type="term" value="F:RNA polymerase II cis-regulatory region sequence-specific DNA binding"/>
    <property type="evidence" value="ECO:0007669"/>
    <property type="project" value="EnsemblFungi"/>
</dbReference>
<feature type="compositionally biased region" description="Polar residues" evidence="8">
    <location>
        <begin position="674"/>
        <end position="701"/>
    </location>
</feature>
<keyword evidence="6" id="KW-0539">Nucleus</keyword>
<keyword evidence="2" id="KW-0479">Metal-binding</keyword>
<keyword evidence="4 7" id="KW-0863">Zinc-finger</keyword>
<keyword evidence="3" id="KW-0677">Repeat</keyword>
<evidence type="ECO:0000256" key="1">
    <source>
        <dbReference type="ARBA" id="ARBA00004123"/>
    </source>
</evidence>
<dbReference type="OrthoDB" id="427030at2759"/>
<evidence type="ECO:0000313" key="11">
    <source>
        <dbReference type="Proteomes" id="UP000190274"/>
    </source>
</evidence>
<dbReference type="Gene3D" id="3.30.160.60">
    <property type="entry name" value="Classic Zinc Finger"/>
    <property type="match status" value="4"/>
</dbReference>
<feature type="compositionally biased region" description="Polar residues" evidence="8">
    <location>
        <begin position="144"/>
        <end position="160"/>
    </location>
</feature>
<evidence type="ECO:0000256" key="5">
    <source>
        <dbReference type="ARBA" id="ARBA00022833"/>
    </source>
</evidence>
<evidence type="ECO:0000259" key="9">
    <source>
        <dbReference type="PROSITE" id="PS50157"/>
    </source>
</evidence>
<feature type="region of interest" description="Disordered" evidence="8">
    <location>
        <begin position="347"/>
        <end position="425"/>
    </location>
</feature>
<evidence type="ECO:0000256" key="8">
    <source>
        <dbReference type="SAM" id="MobiDB-lite"/>
    </source>
</evidence>
<sequence>MDKKETESSGQNHPASIIPPPQALAPGMAPRVDSISMYTNFNAPRLSTDASINSFLNISETQGQSLGGVQNLQQSGQQSQPQQGQLRQDPGPYSRGYSIINGFWPGSSAGQSQMPTQQDAGNQFTAVRRQSEQLEPFFPRFKTPSFSSGRSGSIQYQQQYVPPPSGGGHRGSDILIPGSKRNSFFFSGAEPPDLDFFTSGKRDSQPIMKPPHILPHRNSSSAGLPFLRRPSLSNPLSHLNNPPAGIANDSPSTSLENNHHSSVPTIASTDSAGNAPLNANVSTDSRAAPPPTQDSDLEAIFNQSLSSRKNSLRFSTDDFDFDFRRRESSIRGLLDNQGFIPMLSSGTNKIGLKDLPPRAKSLSGSPLPRSPADDDFGAHFRTQAPPMPQRNELATQDKDDSEPPERKIRRMGQDESPKVKAEPLENTVNYLEPKELLLASDDGRPLLGATKVDQLMLMIQARKKGVTDRVPRNADGSLLLEDAPSIIPPMSELVGGVEKPKSRCTKQHECPYCHKCFTQATHLEVHVRSHIGYKPFQCEHCGKRFTQGGNLRTHIRLHTGEKPYECEKCGRKFSRKGNLAAHRLTHENLRPFSCKLDGCNKSFTQLGNMKAHQNRFHLHTLNALTQRLAEMDPNEDIASEERELLEYIGDLYKNSNRGIKGRGKGNTRIAKSDFSPQFTATQPQSSNSAKLLATGNPSQVIPKTMALPQPMDPTDRPDIPYKPDLVTDDPSNQLTGHSSQGALGAVGDQPSTSDPRDHGYQYNVGSQVKLEPRDQFRSHINGGTGMRFKNVTY</sequence>
<accession>A0A1G4J6C2</accession>
<dbReference type="PROSITE" id="PS50157">
    <property type="entry name" value="ZINC_FINGER_C2H2_2"/>
    <property type="match status" value="4"/>
</dbReference>
<reference evidence="10 11" key="1">
    <citation type="submission" date="2016-03" db="EMBL/GenBank/DDBJ databases">
        <authorList>
            <person name="Devillers H."/>
        </authorList>
    </citation>
    <scope>NUCLEOTIDE SEQUENCE [LARGE SCALE GENOMIC DNA]</scope>
    <source>
        <strain evidence="10">CBS 10888</strain>
    </source>
</reference>
<protein>
    <submittedName>
        <fullName evidence="10">LADA_0D07338g1_1</fullName>
    </submittedName>
</protein>
<feature type="domain" description="C2H2-type" evidence="9">
    <location>
        <begin position="508"/>
        <end position="535"/>
    </location>
</feature>
<dbReference type="Proteomes" id="UP000190274">
    <property type="component" value="Chromosome D"/>
</dbReference>
<dbReference type="SMART" id="SM00355">
    <property type="entry name" value="ZnF_C2H2"/>
    <property type="match status" value="4"/>
</dbReference>
<feature type="compositionally biased region" description="Polar residues" evidence="8">
    <location>
        <begin position="231"/>
        <end position="240"/>
    </location>
</feature>
<name>A0A1G4J6C2_9SACH</name>
<dbReference type="PANTHER" id="PTHR16515">
    <property type="entry name" value="PR DOMAIN ZINC FINGER PROTEIN"/>
    <property type="match status" value="1"/>
</dbReference>